<protein>
    <submittedName>
        <fullName evidence="1">Uncharacterized protein</fullName>
    </submittedName>
</protein>
<dbReference type="EMBL" id="LANT01000008">
    <property type="protein sequence ID" value="KJV63026.1"/>
    <property type="molecule type" value="Genomic_DNA"/>
</dbReference>
<dbReference type="AlphaFoldDB" id="A0A0F3N5L0"/>
<evidence type="ECO:0000313" key="1">
    <source>
        <dbReference type="EMBL" id="KJV63026.1"/>
    </source>
</evidence>
<gene>
    <name evidence="1" type="ORF">EPHNCH_1288</name>
</gene>
<dbReference type="PATRIC" id="fig|1359161.3.peg.1477"/>
<proteinExistence type="predicted"/>
<name>A0A0F3N5L0_ANAPH</name>
<comment type="caution">
    <text evidence="1">The sequence shown here is derived from an EMBL/GenBank/DDBJ whole genome shotgun (WGS) entry which is preliminary data.</text>
</comment>
<sequence>MCAITKAREGLLLRYSRMNSAGSLIGESISADCSSLVCVEVSLFVYSSFS</sequence>
<dbReference type="Proteomes" id="UP000033754">
    <property type="component" value="Unassembled WGS sequence"/>
</dbReference>
<accession>A0A0F3N5L0</accession>
<organism evidence="1 2">
    <name type="scientific">Anaplasma phagocytophilum str. NCH-1</name>
    <dbReference type="NCBI Taxonomy" id="1359161"/>
    <lineage>
        <taxon>Bacteria</taxon>
        <taxon>Pseudomonadati</taxon>
        <taxon>Pseudomonadota</taxon>
        <taxon>Alphaproteobacteria</taxon>
        <taxon>Rickettsiales</taxon>
        <taxon>Anaplasmataceae</taxon>
        <taxon>Anaplasma</taxon>
        <taxon>phagocytophilum group</taxon>
    </lineage>
</organism>
<evidence type="ECO:0000313" key="2">
    <source>
        <dbReference type="Proteomes" id="UP000033754"/>
    </source>
</evidence>
<reference evidence="1 2" key="1">
    <citation type="submission" date="2015-01" db="EMBL/GenBank/DDBJ databases">
        <title>Genome Sequencing of Rickettsiales.</title>
        <authorList>
            <person name="Daugherty S.C."/>
            <person name="Su Q."/>
            <person name="Abolude K."/>
            <person name="Beier-Sexton M."/>
            <person name="Carlyon J.A."/>
            <person name="Carter R."/>
            <person name="Day N.P."/>
            <person name="Dumler S.J."/>
            <person name="Dyachenko V."/>
            <person name="Godinez A."/>
            <person name="Kurtti T.J."/>
            <person name="Lichay M."/>
            <person name="Mullins K.E."/>
            <person name="Ott S."/>
            <person name="Pappas-Brown V."/>
            <person name="Paris D.H."/>
            <person name="Patel P."/>
            <person name="Richards A.L."/>
            <person name="Sadzewicz L."/>
            <person name="Sears K."/>
            <person name="Seidman D."/>
            <person name="Sengamalay N."/>
            <person name="Stenos J."/>
            <person name="Tallon L.J."/>
            <person name="Vincent G."/>
            <person name="Fraser C.M."/>
            <person name="Munderloh U."/>
            <person name="Dunning-Hotopp J.C."/>
        </authorList>
    </citation>
    <scope>NUCLEOTIDE SEQUENCE [LARGE SCALE GENOMIC DNA]</scope>
    <source>
        <strain evidence="1 2">NCH-1</strain>
    </source>
</reference>